<reference evidence="2" key="1">
    <citation type="submission" date="2018-02" db="EMBL/GenBank/DDBJ databases">
        <title>Rhizophora mucronata_Transcriptome.</title>
        <authorList>
            <person name="Meera S.P."/>
            <person name="Sreeshan A."/>
            <person name="Augustine A."/>
        </authorList>
    </citation>
    <scope>NUCLEOTIDE SEQUENCE</scope>
    <source>
        <tissue evidence="2">Leaf</tissue>
    </source>
</reference>
<protein>
    <submittedName>
        <fullName evidence="2">Uncharacterized protein</fullName>
    </submittedName>
</protein>
<sequence>MHAFLFCLTSFTFLQFDCCYFHVKLHLTLFSSFCRLPLVFFPFLLLLLY</sequence>
<keyword evidence="1" id="KW-0812">Transmembrane</keyword>
<evidence type="ECO:0000256" key="1">
    <source>
        <dbReference type="SAM" id="Phobius"/>
    </source>
</evidence>
<evidence type="ECO:0000313" key="2">
    <source>
        <dbReference type="EMBL" id="MBX45377.1"/>
    </source>
</evidence>
<dbReference type="AlphaFoldDB" id="A0A2P2NS92"/>
<accession>A0A2P2NS92</accession>
<feature type="transmembrane region" description="Helical" evidence="1">
    <location>
        <begin position="28"/>
        <end position="48"/>
    </location>
</feature>
<name>A0A2P2NS92_RHIMU</name>
<proteinExistence type="predicted"/>
<keyword evidence="1" id="KW-0472">Membrane</keyword>
<dbReference type="EMBL" id="GGEC01064893">
    <property type="protein sequence ID" value="MBX45377.1"/>
    <property type="molecule type" value="Transcribed_RNA"/>
</dbReference>
<organism evidence="2">
    <name type="scientific">Rhizophora mucronata</name>
    <name type="common">Asiatic mangrove</name>
    <dbReference type="NCBI Taxonomy" id="61149"/>
    <lineage>
        <taxon>Eukaryota</taxon>
        <taxon>Viridiplantae</taxon>
        <taxon>Streptophyta</taxon>
        <taxon>Embryophyta</taxon>
        <taxon>Tracheophyta</taxon>
        <taxon>Spermatophyta</taxon>
        <taxon>Magnoliopsida</taxon>
        <taxon>eudicotyledons</taxon>
        <taxon>Gunneridae</taxon>
        <taxon>Pentapetalae</taxon>
        <taxon>rosids</taxon>
        <taxon>fabids</taxon>
        <taxon>Malpighiales</taxon>
        <taxon>Rhizophoraceae</taxon>
        <taxon>Rhizophora</taxon>
    </lineage>
</organism>
<keyword evidence="1" id="KW-1133">Transmembrane helix</keyword>